<feature type="compositionally biased region" description="Polar residues" evidence="1">
    <location>
        <begin position="130"/>
        <end position="147"/>
    </location>
</feature>
<organism evidence="2 3">
    <name type="scientific">Iris pallida</name>
    <name type="common">Sweet iris</name>
    <dbReference type="NCBI Taxonomy" id="29817"/>
    <lineage>
        <taxon>Eukaryota</taxon>
        <taxon>Viridiplantae</taxon>
        <taxon>Streptophyta</taxon>
        <taxon>Embryophyta</taxon>
        <taxon>Tracheophyta</taxon>
        <taxon>Spermatophyta</taxon>
        <taxon>Magnoliopsida</taxon>
        <taxon>Liliopsida</taxon>
        <taxon>Asparagales</taxon>
        <taxon>Iridaceae</taxon>
        <taxon>Iridoideae</taxon>
        <taxon>Irideae</taxon>
        <taxon>Iris</taxon>
    </lineage>
</organism>
<gene>
    <name evidence="2" type="ORF">M6B38_247530</name>
</gene>
<keyword evidence="3" id="KW-1185">Reference proteome</keyword>
<feature type="compositionally biased region" description="Low complexity" evidence="1">
    <location>
        <begin position="250"/>
        <end position="263"/>
    </location>
</feature>
<dbReference type="GO" id="GO:0055028">
    <property type="term" value="C:cortical microtubule"/>
    <property type="evidence" value="ECO:0007669"/>
    <property type="project" value="TreeGrafter"/>
</dbReference>
<feature type="compositionally biased region" description="Low complexity" evidence="1">
    <location>
        <begin position="313"/>
        <end position="336"/>
    </location>
</feature>
<dbReference type="GO" id="GO:0043622">
    <property type="term" value="P:cortical microtubule organization"/>
    <property type="evidence" value="ECO:0007669"/>
    <property type="project" value="TreeGrafter"/>
</dbReference>
<feature type="compositionally biased region" description="Basic and acidic residues" evidence="1">
    <location>
        <begin position="24"/>
        <end position="39"/>
    </location>
</feature>
<evidence type="ECO:0000256" key="1">
    <source>
        <dbReference type="SAM" id="MobiDB-lite"/>
    </source>
</evidence>
<name>A0AAX6DFX9_IRIPA</name>
<proteinExistence type="predicted"/>
<dbReference type="PANTHER" id="PTHR31949:SF2">
    <property type="entry name" value="OS05G0480600 PROTEIN"/>
    <property type="match status" value="1"/>
</dbReference>
<feature type="region of interest" description="Disordered" evidence="1">
    <location>
        <begin position="1"/>
        <end position="42"/>
    </location>
</feature>
<accession>A0AAX6DFX9</accession>
<feature type="compositionally biased region" description="Polar residues" evidence="1">
    <location>
        <begin position="483"/>
        <end position="493"/>
    </location>
</feature>
<dbReference type="PANTHER" id="PTHR31949">
    <property type="entry name" value="GASTRIC MUCIN-LIKE PROTEIN"/>
    <property type="match status" value="1"/>
</dbReference>
<feature type="region of interest" description="Disordered" evidence="1">
    <location>
        <begin position="114"/>
        <end position="404"/>
    </location>
</feature>
<reference evidence="2" key="2">
    <citation type="submission" date="2023-04" db="EMBL/GenBank/DDBJ databases">
        <authorList>
            <person name="Bruccoleri R.E."/>
            <person name="Oakeley E.J."/>
            <person name="Faust A.-M."/>
            <person name="Dessus-Babus S."/>
            <person name="Altorfer M."/>
            <person name="Burckhardt D."/>
            <person name="Oertli M."/>
            <person name="Naumann U."/>
            <person name="Petersen F."/>
            <person name="Wong J."/>
        </authorList>
    </citation>
    <scope>NUCLEOTIDE SEQUENCE</scope>
    <source>
        <strain evidence="2">GSM-AAB239-AS_SAM_17_03QT</strain>
        <tissue evidence="2">Leaf</tissue>
    </source>
</reference>
<dbReference type="Proteomes" id="UP001140949">
    <property type="component" value="Unassembled WGS sequence"/>
</dbReference>
<evidence type="ECO:0000313" key="2">
    <source>
        <dbReference type="EMBL" id="KAJ6790683.1"/>
    </source>
</evidence>
<evidence type="ECO:0000313" key="3">
    <source>
        <dbReference type="Proteomes" id="UP001140949"/>
    </source>
</evidence>
<protein>
    <submittedName>
        <fullName evidence="2">Mucin-5AC-like</fullName>
    </submittedName>
</protein>
<feature type="compositionally biased region" description="Low complexity" evidence="1">
    <location>
        <begin position="270"/>
        <end position="280"/>
    </location>
</feature>
<feature type="compositionally biased region" description="Polar residues" evidence="1">
    <location>
        <begin position="212"/>
        <end position="249"/>
    </location>
</feature>
<feature type="compositionally biased region" description="Low complexity" evidence="1">
    <location>
        <begin position="289"/>
        <end position="306"/>
    </location>
</feature>
<sequence length="641" mass="68172">MSRFSTGPTACGGRRVSTGSPHQLRRERVAGGGDGRDGEDALDLFSRTRASTGSDGHGGEAIRLERISVGAARIGRGGMEDMLDAQIGKHDYDWLLTPPETPLFPSSLAKEITKESPVASTPRGRCIARSISNTRPSRLSTSQTENGHSNRPVRSSSVTRPSISNNYSTSSFSNNNRTSILNTSSSSVTSSRPSTPGSRSTSGRPSNTSTTARPSMSTTARPSMTSTTARPSMGTATARPSMTSTTARPSITSTVARSSTASRPVASRLPTPTKTRPTPTISGERITRTSHSSRPSTPTSRPQTPSNPKPNVNTRPNSRPSTPTRRPTTSSSSAAPGAGGRYPSVGRIPAANSRNQAAPVSRPSSPGPRPRAPVRPIDLPDFPNDVPPNLRTKLPERPASAGRTRPGMTLIARASLNSEAGVPAAAAAPVTSKQRNYLPVVSRSRFPENPPKAATKLHSNNGHEATPEIQRPAASDGIRRPTKPTSATDSTGFGRTISKKSLDMALRHMDIRQGMGGIRASSLFPQSIRSTTARGHPARKSDPVVPLTSDEYSLENGSCSGTFSPAYSLGDFSVTRSPDRDSIATRESDMDVHRSSRCDALLLKVEDSKNTSWLHNVEDKSGQSPVFDHRFEPLPEPFGLL</sequence>
<dbReference type="EMBL" id="JANAVB010045020">
    <property type="protein sequence ID" value="KAJ6790683.1"/>
    <property type="molecule type" value="Genomic_DNA"/>
</dbReference>
<feature type="region of interest" description="Disordered" evidence="1">
    <location>
        <begin position="443"/>
        <end position="495"/>
    </location>
</feature>
<reference evidence="2" key="1">
    <citation type="journal article" date="2023" name="GigaByte">
        <title>Genome assembly of the bearded iris, Iris pallida Lam.</title>
        <authorList>
            <person name="Bruccoleri R.E."/>
            <person name="Oakeley E.J."/>
            <person name="Faust A.M.E."/>
            <person name="Altorfer M."/>
            <person name="Dessus-Babus S."/>
            <person name="Burckhardt D."/>
            <person name="Oertli M."/>
            <person name="Naumann U."/>
            <person name="Petersen F."/>
            <person name="Wong J."/>
        </authorList>
    </citation>
    <scope>NUCLEOTIDE SEQUENCE</scope>
    <source>
        <strain evidence="2">GSM-AAB239-AS_SAM_17_03QT</strain>
    </source>
</reference>
<dbReference type="AlphaFoldDB" id="A0AAX6DFX9"/>
<comment type="caution">
    <text evidence="2">The sequence shown here is derived from an EMBL/GenBank/DDBJ whole genome shotgun (WGS) entry which is preliminary data.</text>
</comment>
<feature type="compositionally biased region" description="Low complexity" evidence="1">
    <location>
        <begin position="149"/>
        <end position="211"/>
    </location>
</feature>